<keyword evidence="10" id="KW-0479">Metal-binding</keyword>
<keyword evidence="15" id="KW-0539">Nucleus</keyword>
<dbReference type="Gene3D" id="2.30.130.40">
    <property type="entry name" value="LON domain-like"/>
    <property type="match status" value="1"/>
</dbReference>
<comment type="similarity">
    <text evidence="5">Belongs to the CRBN family.</text>
</comment>
<name>A0A7G2EBT3_ARATH</name>
<dbReference type="AlphaFoldDB" id="A0A7G2EBT3"/>
<feature type="domain" description="Lon N-terminal" evidence="21">
    <location>
        <begin position="594"/>
        <end position="935"/>
    </location>
</feature>
<evidence type="ECO:0000259" key="21">
    <source>
        <dbReference type="PROSITE" id="PS51787"/>
    </source>
</evidence>
<dbReference type="FunFam" id="2.30.130.40:FF:000009">
    <property type="entry name" value="ATP-dependent protease La domain-containing protein"/>
    <property type="match status" value="1"/>
</dbReference>
<dbReference type="GO" id="GO:0005634">
    <property type="term" value="C:nucleus"/>
    <property type="evidence" value="ECO:0007669"/>
    <property type="project" value="UniProtKB-SubCell"/>
</dbReference>
<feature type="domain" description="CULT" evidence="22">
    <location>
        <begin position="934"/>
        <end position="1041"/>
    </location>
</feature>
<evidence type="ECO:0000256" key="10">
    <source>
        <dbReference type="ARBA" id="ARBA00022723"/>
    </source>
</evidence>
<evidence type="ECO:0000256" key="14">
    <source>
        <dbReference type="ARBA" id="ARBA00023136"/>
    </source>
</evidence>
<keyword evidence="14 20" id="KW-0472">Membrane</keyword>
<feature type="region of interest" description="Disordered" evidence="19">
    <location>
        <begin position="733"/>
        <end position="757"/>
    </location>
</feature>
<feature type="region of interest" description="Disordered" evidence="19">
    <location>
        <begin position="808"/>
        <end position="827"/>
    </location>
</feature>
<evidence type="ECO:0000313" key="23">
    <source>
        <dbReference type="EMBL" id="CAD5319510.1"/>
    </source>
</evidence>
<evidence type="ECO:0000256" key="9">
    <source>
        <dbReference type="ARBA" id="ARBA00022692"/>
    </source>
</evidence>
<evidence type="ECO:0000256" key="8">
    <source>
        <dbReference type="ARBA" id="ARBA00022490"/>
    </source>
</evidence>
<feature type="transmembrane region" description="Helical" evidence="20">
    <location>
        <begin position="235"/>
        <end position="253"/>
    </location>
</feature>
<keyword evidence="8" id="KW-0963">Cytoplasm</keyword>
<evidence type="ECO:0000259" key="22">
    <source>
        <dbReference type="PROSITE" id="PS51788"/>
    </source>
</evidence>
<dbReference type="FunFam" id="1.20.58.1480:FF:000007">
    <property type="entry name" value="Lon protease homolog"/>
    <property type="match status" value="1"/>
</dbReference>
<dbReference type="GO" id="GO:0046872">
    <property type="term" value="F:metal ion binding"/>
    <property type="evidence" value="ECO:0007669"/>
    <property type="project" value="UniProtKB-KW"/>
</dbReference>
<keyword evidence="12" id="KW-0862">Zinc</keyword>
<evidence type="ECO:0000256" key="1">
    <source>
        <dbReference type="ARBA" id="ARBA00004123"/>
    </source>
</evidence>
<dbReference type="Gene3D" id="2.170.150.20">
    <property type="entry name" value="Peptide methionine sulfoxide reductase"/>
    <property type="match status" value="1"/>
</dbReference>
<comment type="pathway">
    <text evidence="4">Protein modification; protein ubiquitination.</text>
</comment>
<feature type="transmembrane region" description="Helical" evidence="20">
    <location>
        <begin position="158"/>
        <end position="178"/>
    </location>
</feature>
<sequence>MTKLRSKWLGLRSVTIFLINFSLAFAFVSAERRGKSLRLSTDETRENESSFFLKAINFLWESDQIGYRHVWPEFEFNWQIVLGTLVGFFGAAFGSVGGVGGGGIFVPMLSLIIGFDPKSATAISKCMIMGASVSTVYYNLRLRHPTLDMPIIDYDLALLIQPMLMLGISIGVAFNAFLKGSETWNKETIEKKEAAKRLESNGVSGTEVEYVPLPAAPSTNPGNKKKEEVSIIENVYWKELGLLVFVWIVFLALQISKQNLANCSVAYWVINLLQIPVAVGVSGYEAVALYQGRRIIASKGQGDSNFTVGQLVMYCTFGIIAGIVGGLLGLGGGFIMGPLFLELGVPPQVSSATATFAMTFSSSMSVVEYYLLKRFPVPYALYLVGVATIAAWVGQHVVRRLIAAIGRASLIIFILASMIFISAISLGGVGIVNMIGKIQRHEYMGFENLCKYVGPGIGSKNRPNKLPNPDGDEPGKRGGGERGLSLLAGKRNSREMDDERIRERERLQIEQIRELDFEELQVEEVDDLHDSDSDDNNDDLSSFLFSSHAQASGNLGDDELMFNPALASLHMYLGEVEDTQNRVSFVDGGTVLKIPLFYLEGVVLFPEATLPLRIIQPSFLAAVERALNQANAPSTIGVIRVYREGAQFKYASVGTTAEIRQYRRLGDGSFNVITRGQQRFRLKHRWTDVEGFTCGEVQIVDEDVPLRTPRDAFGKLVPLSKLRGRYPLGTASLSTPLRDMDAQSEANSEESFESALSPSEKRLHYSVVDSIFCNSTSSDDDQVVSTSTVQSSGSNPYSLRSIGCLASSHDNENEDEQSAIGKTPVSQEKYQKQNRLASFRQNTDLSRFRMTPRAFWPFWAYRMFDSYYLAQRAVDLWKQIVGVPNMEAFVNKPDILSFSIASKIPVSESIRQELLELDGVSYRLQREIELLESFDRVRCIHCQTVIARRKDMLVMSNEGPLGAYVNPHGYVHEIMTFYKANDIALRGRPVKKDSWFPGYAWTIANCATCETQLGWHFTATNKKLKPSSFWAVRGSQVADDMR</sequence>
<dbReference type="InterPro" id="IPR004910">
    <property type="entry name" value="Yippee/Mis18/Cereblon"/>
</dbReference>
<dbReference type="SMART" id="SM00464">
    <property type="entry name" value="LON"/>
    <property type="match status" value="1"/>
</dbReference>
<evidence type="ECO:0000256" key="18">
    <source>
        <dbReference type="ARBA" id="ARBA00046796"/>
    </source>
</evidence>
<dbReference type="CDD" id="cd15777">
    <property type="entry name" value="CRBN_C_like"/>
    <property type="match status" value="1"/>
</dbReference>
<evidence type="ECO:0000256" key="13">
    <source>
        <dbReference type="ARBA" id="ARBA00022989"/>
    </source>
</evidence>
<dbReference type="Pfam" id="PF02190">
    <property type="entry name" value="LON_substr_bdg"/>
    <property type="match status" value="1"/>
</dbReference>
<feature type="transmembrane region" description="Helical" evidence="20">
    <location>
        <begin position="9"/>
        <end position="30"/>
    </location>
</feature>
<dbReference type="Pfam" id="PF01925">
    <property type="entry name" value="TauE"/>
    <property type="match status" value="2"/>
</dbReference>
<dbReference type="PANTHER" id="PTHR14255">
    <property type="entry name" value="CEREBLON"/>
    <property type="match status" value="1"/>
</dbReference>
<keyword evidence="9 20" id="KW-0812">Transmembrane</keyword>
<accession>A0A7G2EBT3</accession>
<proteinExistence type="inferred from homology"/>
<comment type="similarity">
    <text evidence="6">Belongs to the 4-toluene sulfonate uptake permease (TSUP) (TC 2.A.102) family.</text>
</comment>
<gene>
    <name evidence="23" type="ORF">AT9943_LOCUS7688</name>
</gene>
<dbReference type="EMBL" id="LR881467">
    <property type="protein sequence ID" value="CAD5319510.1"/>
    <property type="molecule type" value="Genomic_DNA"/>
</dbReference>
<dbReference type="UniPathway" id="UPA00143"/>
<feature type="region of interest" description="Disordered" evidence="19">
    <location>
        <begin position="460"/>
        <end position="499"/>
    </location>
</feature>
<keyword evidence="13 20" id="KW-1133">Transmembrane helix</keyword>
<evidence type="ECO:0000256" key="3">
    <source>
        <dbReference type="ARBA" id="ARBA00004496"/>
    </source>
</evidence>
<comment type="subcellular location">
    <subcellularLocation>
        <location evidence="3">Cytoplasm</location>
    </subcellularLocation>
    <subcellularLocation>
        <location evidence="2">Membrane</location>
        <topology evidence="2">Multi-pass membrane protein</topology>
    </subcellularLocation>
    <subcellularLocation>
        <location evidence="1">Nucleus</location>
    </subcellularLocation>
</comment>
<dbReference type="GO" id="GO:0016567">
    <property type="term" value="P:protein ubiquitination"/>
    <property type="evidence" value="ECO:0007669"/>
    <property type="project" value="UniProtKB-UniPathway"/>
</dbReference>
<comment type="subunit">
    <text evidence="18">Likely a component of a DCX (DDB1-CUL4-X-box) protein ligase complex. May interact with pic/DDB1.</text>
</comment>
<dbReference type="SUPFAM" id="SSF88697">
    <property type="entry name" value="PUA domain-like"/>
    <property type="match status" value="2"/>
</dbReference>
<feature type="transmembrane region" description="Helical" evidence="20">
    <location>
        <begin position="311"/>
        <end position="340"/>
    </location>
</feature>
<evidence type="ECO:0000313" key="24">
    <source>
        <dbReference type="Proteomes" id="UP000516314"/>
    </source>
</evidence>
<evidence type="ECO:0000256" key="4">
    <source>
        <dbReference type="ARBA" id="ARBA00004906"/>
    </source>
</evidence>
<dbReference type="Proteomes" id="UP000516314">
    <property type="component" value="Chromosome 2"/>
</dbReference>
<evidence type="ECO:0000256" key="15">
    <source>
        <dbReference type="ARBA" id="ARBA00023242"/>
    </source>
</evidence>
<dbReference type="Gene3D" id="1.20.58.1480">
    <property type="match status" value="1"/>
</dbReference>
<dbReference type="InterPro" id="IPR046336">
    <property type="entry name" value="Lon_prtase_N_sf"/>
</dbReference>
<protein>
    <recommendedName>
        <fullName evidence="7">Protein cereblon</fullName>
    </recommendedName>
    <alternativeName>
        <fullName evidence="16">Protein ohgata</fullName>
    </alternativeName>
</protein>
<evidence type="ECO:0000256" key="2">
    <source>
        <dbReference type="ARBA" id="ARBA00004141"/>
    </source>
</evidence>
<dbReference type="PROSITE" id="PS51788">
    <property type="entry name" value="CULT"/>
    <property type="match status" value="1"/>
</dbReference>
<dbReference type="GO" id="GO:0016020">
    <property type="term" value="C:membrane"/>
    <property type="evidence" value="ECO:0007669"/>
    <property type="project" value="UniProtKB-SubCell"/>
</dbReference>
<evidence type="ECO:0000256" key="20">
    <source>
        <dbReference type="SAM" id="Phobius"/>
    </source>
</evidence>
<feature type="transmembrane region" description="Helical" evidence="20">
    <location>
        <begin position="120"/>
        <end position="138"/>
    </location>
</feature>
<evidence type="ECO:0000256" key="6">
    <source>
        <dbReference type="ARBA" id="ARBA00009142"/>
    </source>
</evidence>
<feature type="transmembrane region" description="Helical" evidence="20">
    <location>
        <begin position="379"/>
        <end position="398"/>
    </location>
</feature>
<evidence type="ECO:0000256" key="5">
    <source>
        <dbReference type="ARBA" id="ARBA00005293"/>
    </source>
</evidence>
<dbReference type="FunFam" id="2.170.150.20:FF:000005">
    <property type="entry name" value="Blast:Protein cereblon homolog"/>
    <property type="match status" value="1"/>
</dbReference>
<dbReference type="PROSITE" id="PS51787">
    <property type="entry name" value="LON_N"/>
    <property type="match status" value="1"/>
</dbReference>
<evidence type="ECO:0000256" key="11">
    <source>
        <dbReference type="ARBA" id="ARBA00022786"/>
    </source>
</evidence>
<evidence type="ECO:0000256" key="7">
    <source>
        <dbReference type="ARBA" id="ARBA00014394"/>
    </source>
</evidence>
<feature type="transmembrane region" description="Helical" evidence="20">
    <location>
        <begin position="80"/>
        <end position="113"/>
    </location>
</feature>
<dbReference type="PANTHER" id="PTHR14255:SF1">
    <property type="entry name" value="SULFITE EXPORTER TAUE_SAFE FAMILY PROTEIN 3"/>
    <property type="match status" value="1"/>
</dbReference>
<evidence type="ECO:0000256" key="17">
    <source>
        <dbReference type="ARBA" id="ARBA00046075"/>
    </source>
</evidence>
<comment type="function">
    <text evidence="17">Substrate recognition component of a DCX (DDB1-CUL4-X-box) E3 protein ligase complex that mediates the ubiquitination and subsequent proteasomal degradation of target proteins. Has an essential role in mediating growth by negatively regulating insulin signaling. It also has a role in maintaining presynaptic function in the neuromuscular junction synapses of third-instar larvae.</text>
</comment>
<dbReference type="InterPro" id="IPR034750">
    <property type="entry name" value="CULT"/>
</dbReference>
<dbReference type="InterPro" id="IPR015947">
    <property type="entry name" value="PUA-like_sf"/>
</dbReference>
<dbReference type="GO" id="GO:0005737">
    <property type="term" value="C:cytoplasm"/>
    <property type="evidence" value="ECO:0007669"/>
    <property type="project" value="UniProtKB-SubCell"/>
</dbReference>
<feature type="transmembrane region" description="Helical" evidence="20">
    <location>
        <begin position="410"/>
        <end position="435"/>
    </location>
</feature>
<reference evidence="23 24" key="1">
    <citation type="submission" date="2020-09" db="EMBL/GenBank/DDBJ databases">
        <authorList>
            <person name="Ashkenazy H."/>
        </authorList>
    </citation>
    <scope>NUCLEOTIDE SEQUENCE [LARGE SCALE GENOMIC DNA]</scope>
    <source>
        <strain evidence="24">cv. Cdm-0</strain>
    </source>
</reference>
<keyword evidence="11" id="KW-0833">Ubl conjugation pathway</keyword>
<organism evidence="23 24">
    <name type="scientific">Arabidopsis thaliana</name>
    <name type="common">Mouse-ear cress</name>
    <dbReference type="NCBI Taxonomy" id="3702"/>
    <lineage>
        <taxon>Eukaryota</taxon>
        <taxon>Viridiplantae</taxon>
        <taxon>Streptophyta</taxon>
        <taxon>Embryophyta</taxon>
        <taxon>Tracheophyta</taxon>
        <taxon>Spermatophyta</taxon>
        <taxon>Magnoliopsida</taxon>
        <taxon>eudicotyledons</taxon>
        <taxon>Gunneridae</taxon>
        <taxon>Pentapetalae</taxon>
        <taxon>rosids</taxon>
        <taxon>malvids</taxon>
        <taxon>Brassicales</taxon>
        <taxon>Brassicaceae</taxon>
        <taxon>Camelineae</taxon>
        <taxon>Arabidopsis</taxon>
    </lineage>
</organism>
<evidence type="ECO:0000256" key="16">
    <source>
        <dbReference type="ARBA" id="ARBA00030079"/>
    </source>
</evidence>
<dbReference type="InterPro" id="IPR002781">
    <property type="entry name" value="TM_pro_TauE-like"/>
</dbReference>
<feature type="transmembrane region" description="Helical" evidence="20">
    <location>
        <begin position="265"/>
        <end position="290"/>
    </location>
</feature>
<evidence type="ECO:0000256" key="19">
    <source>
        <dbReference type="SAM" id="MobiDB-lite"/>
    </source>
</evidence>
<dbReference type="InterPro" id="IPR003111">
    <property type="entry name" value="Lon_prtase_N"/>
</dbReference>
<evidence type="ECO:0000256" key="12">
    <source>
        <dbReference type="ARBA" id="ARBA00022833"/>
    </source>
</evidence>
<dbReference type="Pfam" id="PF03226">
    <property type="entry name" value="Yippee-Mis18"/>
    <property type="match status" value="1"/>
</dbReference>